<reference evidence="2" key="1">
    <citation type="submission" date="2015-07" db="EMBL/GenBank/DDBJ databases">
        <authorList>
            <consortium name="Consortium for Microbial Forensics and Genomics (microFORGE)"/>
            <person name="Knight B.M."/>
            <person name="Roberts D.P."/>
            <person name="Lin D."/>
            <person name="Hari K."/>
            <person name="Fletcher J."/>
            <person name="Melcher U."/>
            <person name="Blagden T."/>
            <person name="Winegar R.A."/>
        </authorList>
    </citation>
    <scope>NUCLEOTIDE SEQUENCE [LARGE SCALE GENOMIC DNA]</scope>
    <source>
        <strain evidence="2">DSM 23493</strain>
    </source>
</reference>
<sequence length="76" mass="8883">MNKHSVQMRMASSKYEGGKRYWLNKLEGLTDFSRFPSDCIYSPDQGWVTDTQVIYLSKDVRSRMTRMAVVQGSQRE</sequence>
<dbReference type="PATRIC" id="fig|582475.4.peg.473"/>
<evidence type="ECO:0000313" key="1">
    <source>
        <dbReference type="EMBL" id="KMY31612.1"/>
    </source>
</evidence>
<dbReference type="AlphaFoldDB" id="A0A0K9FBK6"/>
<protein>
    <submittedName>
        <fullName evidence="1">Uncharacterized protein</fullName>
    </submittedName>
</protein>
<accession>A0A0K9FBK6</accession>
<gene>
    <name evidence="1" type="ORF">ACZ11_05205</name>
</gene>
<name>A0A0K9FBK6_9BACI</name>
<proteinExistence type="predicted"/>
<comment type="caution">
    <text evidence="1">The sequence shown here is derived from an EMBL/GenBank/DDBJ whole genome shotgun (WGS) entry which is preliminary data.</text>
</comment>
<evidence type="ECO:0000313" key="2">
    <source>
        <dbReference type="Proteomes" id="UP000037326"/>
    </source>
</evidence>
<dbReference type="EMBL" id="LFXJ01000005">
    <property type="protein sequence ID" value="KMY31612.1"/>
    <property type="molecule type" value="Genomic_DNA"/>
</dbReference>
<dbReference type="Proteomes" id="UP000037326">
    <property type="component" value="Unassembled WGS sequence"/>
</dbReference>
<organism evidence="1 2">
    <name type="scientific">Lysinibacillus xylanilyticus</name>
    <dbReference type="NCBI Taxonomy" id="582475"/>
    <lineage>
        <taxon>Bacteria</taxon>
        <taxon>Bacillati</taxon>
        <taxon>Bacillota</taxon>
        <taxon>Bacilli</taxon>
        <taxon>Bacillales</taxon>
        <taxon>Bacillaceae</taxon>
        <taxon>Lysinibacillus</taxon>
    </lineage>
</organism>